<protein>
    <submittedName>
        <fullName evidence="2">Uncharacterized protein</fullName>
    </submittedName>
</protein>
<dbReference type="InterPro" id="IPR052943">
    <property type="entry name" value="TMTC_O-mannosyl-trnsfr"/>
</dbReference>
<keyword evidence="1" id="KW-1133">Transmembrane helix</keyword>
<feature type="transmembrane region" description="Helical" evidence="1">
    <location>
        <begin position="228"/>
        <end position="244"/>
    </location>
</feature>
<dbReference type="PANTHER" id="PTHR44809:SF1">
    <property type="entry name" value="PROTEIN O-MANNOSYL-TRANSFERASE TMTC1"/>
    <property type="match status" value="1"/>
</dbReference>
<dbReference type="PANTHER" id="PTHR44809">
    <property type="match status" value="1"/>
</dbReference>
<feature type="transmembrane region" description="Helical" evidence="1">
    <location>
        <begin position="141"/>
        <end position="160"/>
    </location>
</feature>
<feature type="transmembrane region" description="Helical" evidence="1">
    <location>
        <begin position="172"/>
        <end position="193"/>
    </location>
</feature>
<sequence>FFLKFYNPDKPLNFNEDQHKERPWVIYGISLFFFICALWSKTAVCTLPAVILLIYWWKQNCIRKKIFLMMIPYFTLSFGFAILTIQLESVNVGAIGPEWEFSFLDRFLIAGRGLWFYIGKLAWPNPIIFIYPRWIVNDSIWWQYIYPITFLFLIFILWYLRKNIGKGPLTAILFFAGSLFPVLGFFNVYFHRYSFVADHFQYIACIGIIVMFASGVNKLMSEKKSQTAFILLAGLLIVLGNLTWNQIPIYKDSFSLWNDTIRKNPAAWIAHNNLGVLLEEKGMVSEAITHYKTAIKLNPGYDKIYSNIGNALFALGKTEEAISYHKIAIKLKPNFARSHINLGNVLLAI</sequence>
<evidence type="ECO:0000313" key="2">
    <source>
        <dbReference type="EMBL" id="SVC08227.1"/>
    </source>
</evidence>
<feature type="non-terminal residue" evidence="2">
    <location>
        <position position="1"/>
    </location>
</feature>
<feature type="transmembrane region" description="Helical" evidence="1">
    <location>
        <begin position="66"/>
        <end position="87"/>
    </location>
</feature>
<dbReference type="SMART" id="SM00028">
    <property type="entry name" value="TPR"/>
    <property type="match status" value="2"/>
</dbReference>
<organism evidence="2">
    <name type="scientific">marine metagenome</name>
    <dbReference type="NCBI Taxonomy" id="408172"/>
    <lineage>
        <taxon>unclassified sequences</taxon>
        <taxon>metagenomes</taxon>
        <taxon>ecological metagenomes</taxon>
    </lineage>
</organism>
<accession>A0A382JAA8</accession>
<keyword evidence="1" id="KW-0472">Membrane</keyword>
<dbReference type="SUPFAM" id="SSF48452">
    <property type="entry name" value="TPR-like"/>
    <property type="match status" value="1"/>
</dbReference>
<gene>
    <name evidence="2" type="ORF">METZ01_LOCUS261081</name>
</gene>
<evidence type="ECO:0000256" key="1">
    <source>
        <dbReference type="SAM" id="Phobius"/>
    </source>
</evidence>
<name>A0A382JAA8_9ZZZZ</name>
<dbReference type="AlphaFoldDB" id="A0A382JAA8"/>
<dbReference type="InterPro" id="IPR011990">
    <property type="entry name" value="TPR-like_helical_dom_sf"/>
</dbReference>
<dbReference type="PROSITE" id="PS50005">
    <property type="entry name" value="TPR"/>
    <property type="match status" value="2"/>
</dbReference>
<feature type="non-terminal residue" evidence="2">
    <location>
        <position position="349"/>
    </location>
</feature>
<proteinExistence type="predicted"/>
<keyword evidence="1" id="KW-0812">Transmembrane</keyword>
<dbReference type="EMBL" id="UINC01072522">
    <property type="protein sequence ID" value="SVC08227.1"/>
    <property type="molecule type" value="Genomic_DNA"/>
</dbReference>
<dbReference type="Gene3D" id="1.25.40.10">
    <property type="entry name" value="Tetratricopeptide repeat domain"/>
    <property type="match status" value="2"/>
</dbReference>
<reference evidence="2" key="1">
    <citation type="submission" date="2018-05" db="EMBL/GenBank/DDBJ databases">
        <authorList>
            <person name="Lanie J.A."/>
            <person name="Ng W.-L."/>
            <person name="Kazmierczak K.M."/>
            <person name="Andrzejewski T.M."/>
            <person name="Davidsen T.M."/>
            <person name="Wayne K.J."/>
            <person name="Tettelin H."/>
            <person name="Glass J.I."/>
            <person name="Rusch D."/>
            <person name="Podicherti R."/>
            <person name="Tsui H.-C.T."/>
            <person name="Winkler M.E."/>
        </authorList>
    </citation>
    <scope>NUCLEOTIDE SEQUENCE</scope>
</reference>
<dbReference type="InterPro" id="IPR019734">
    <property type="entry name" value="TPR_rpt"/>
</dbReference>
<dbReference type="Pfam" id="PF13414">
    <property type="entry name" value="TPR_11"/>
    <property type="match status" value="1"/>
</dbReference>
<feature type="transmembrane region" description="Helical" evidence="1">
    <location>
        <begin position="24"/>
        <end position="54"/>
    </location>
</feature>
<feature type="transmembrane region" description="Helical" evidence="1">
    <location>
        <begin position="199"/>
        <end position="216"/>
    </location>
</feature>